<evidence type="ECO:0000256" key="2">
    <source>
        <dbReference type="SAM" id="SignalP"/>
    </source>
</evidence>
<feature type="compositionally biased region" description="Basic and acidic residues" evidence="1">
    <location>
        <begin position="88"/>
        <end position="103"/>
    </location>
</feature>
<feature type="compositionally biased region" description="Polar residues" evidence="1">
    <location>
        <begin position="34"/>
        <end position="44"/>
    </location>
</feature>
<name>A0A1G9MZY9_9CORY</name>
<sequence>MRNFRKAALAGATAVALALGSASVATAAEDPQPDTGSSNEQQGSGDDKDAGSSENEDAGSSEGEDAGSPEGEAATEPSLSSKIGKRLGAFDDEGKPNGLDGRDLFGSSKENWDNIAPWAKLLYVTTIFTSVSAIVGLIVGPAYNFFVHGPFAA</sequence>
<feature type="region of interest" description="Disordered" evidence="1">
    <location>
        <begin position="26"/>
        <end position="106"/>
    </location>
</feature>
<proteinExistence type="predicted"/>
<dbReference type="STRING" id="38302.SAMN04488535_0812"/>
<dbReference type="OrthoDB" id="4427907at2"/>
<evidence type="ECO:0000313" key="4">
    <source>
        <dbReference type="Proteomes" id="UP000199350"/>
    </source>
</evidence>
<keyword evidence="2" id="KW-0732">Signal</keyword>
<accession>A0A1G9MZY9</accession>
<gene>
    <name evidence="3" type="ORF">SAMN04488535_0812</name>
</gene>
<evidence type="ECO:0000313" key="3">
    <source>
        <dbReference type="EMBL" id="SDL79713.1"/>
    </source>
</evidence>
<feature type="signal peptide" evidence="2">
    <location>
        <begin position="1"/>
        <end position="27"/>
    </location>
</feature>
<evidence type="ECO:0008006" key="5">
    <source>
        <dbReference type="Google" id="ProtNLM"/>
    </source>
</evidence>
<keyword evidence="4" id="KW-1185">Reference proteome</keyword>
<feature type="chain" id="PRO_5009245268" description="Or membrane protein" evidence="2">
    <location>
        <begin position="28"/>
        <end position="153"/>
    </location>
</feature>
<organism evidence="3 4">
    <name type="scientific">Corynebacterium mycetoides</name>
    <dbReference type="NCBI Taxonomy" id="38302"/>
    <lineage>
        <taxon>Bacteria</taxon>
        <taxon>Bacillati</taxon>
        <taxon>Actinomycetota</taxon>
        <taxon>Actinomycetes</taxon>
        <taxon>Mycobacteriales</taxon>
        <taxon>Corynebacteriaceae</taxon>
        <taxon>Corynebacterium</taxon>
    </lineage>
</organism>
<feature type="compositionally biased region" description="Acidic residues" evidence="1">
    <location>
        <begin position="54"/>
        <end position="67"/>
    </location>
</feature>
<protein>
    <recommendedName>
        <fullName evidence="5">Or membrane protein</fullName>
    </recommendedName>
</protein>
<reference evidence="4" key="1">
    <citation type="submission" date="2016-10" db="EMBL/GenBank/DDBJ databases">
        <authorList>
            <person name="Varghese N."/>
            <person name="Submissions S."/>
        </authorList>
    </citation>
    <scope>NUCLEOTIDE SEQUENCE [LARGE SCALE GENOMIC DNA]</scope>
    <source>
        <strain evidence="4">DSM 20632</strain>
    </source>
</reference>
<dbReference type="RefSeq" id="WP_157672438.1">
    <property type="nucleotide sequence ID" value="NZ_LT629700.1"/>
</dbReference>
<dbReference type="Proteomes" id="UP000199350">
    <property type="component" value="Chromosome I"/>
</dbReference>
<dbReference type="EMBL" id="LT629700">
    <property type="protein sequence ID" value="SDL79713.1"/>
    <property type="molecule type" value="Genomic_DNA"/>
</dbReference>
<evidence type="ECO:0000256" key="1">
    <source>
        <dbReference type="SAM" id="MobiDB-lite"/>
    </source>
</evidence>
<dbReference type="AlphaFoldDB" id="A0A1G9MZY9"/>